<feature type="transmembrane region" description="Helical" evidence="1">
    <location>
        <begin position="403"/>
        <end position="423"/>
    </location>
</feature>
<dbReference type="RefSeq" id="WP_223667765.1">
    <property type="nucleotide sequence ID" value="NZ_BPUX01000010.1"/>
</dbReference>
<evidence type="ECO:0000313" key="2">
    <source>
        <dbReference type="EMBL" id="GJH42593.1"/>
    </source>
</evidence>
<feature type="transmembrane region" description="Helical" evidence="1">
    <location>
        <begin position="265"/>
        <end position="284"/>
    </location>
</feature>
<evidence type="ECO:0000313" key="3">
    <source>
        <dbReference type="Proteomes" id="UP001052140"/>
    </source>
</evidence>
<reference evidence="2" key="1">
    <citation type="submission" date="2024-05" db="EMBL/GenBank/DDBJ databases">
        <title>Determining zoonotic pasteurella genome.</title>
        <authorList>
            <person name="Maeda T."/>
            <person name="Takahashi T."/>
            <person name="Yoshida H."/>
        </authorList>
    </citation>
    <scope>NUCLEOTIDE SEQUENCE</scope>
    <source>
        <strain evidence="2">PA42</strain>
    </source>
</reference>
<feature type="transmembrane region" description="Helical" evidence="1">
    <location>
        <begin position="230"/>
        <end position="253"/>
    </location>
</feature>
<feature type="transmembrane region" description="Helical" evidence="1">
    <location>
        <begin position="53"/>
        <end position="73"/>
    </location>
</feature>
<gene>
    <name evidence="2" type="ORF">PA42_07670</name>
</gene>
<dbReference type="NCBIfam" id="NF045539">
    <property type="entry name" value="MATE_efflux1"/>
    <property type="match status" value="1"/>
</dbReference>
<feature type="transmembrane region" description="Helical" evidence="1">
    <location>
        <begin position="157"/>
        <end position="177"/>
    </location>
</feature>
<sequence length="443" mass="51534">MNSLKEFDFKLWFTFLLIILIPSLQNIIRLHFIGDMPNEWGFNIASQIQWLNILYEILKEGILLPLFFMLYQAKRKGYLTLRNSALSGLYVVFLFHCILSLCIFFFANELLSFAKQTKELIAQTSTYIKIESVAILFSISLEYLIIYLAVSNKIKEIFKLFLFKSILLFFSDLFIISQNDYSLKLGVNGIAISNLIINILLSIYIISKINFHELIINKEFTFNKNWIKSWFKLGFFSGAESLVRNAVFFIMILSMMNEIGEQGNYWVANSIIWGILLAPSLALSEVVKRDIAESVENIKIKTHSYIMLTLLFSIFWILTLPFLDLIMPLILGNKNNIVIDLIILQTIFYLCFMFNNSIFDATIYGLGITKYIFYQSIFVNIGYYGVIFILYKTEVIVMSLYSISMIFGFGMLIDLFPTLYFYIKALKQNNIKLNEIFSKKFIS</sequence>
<proteinExistence type="predicted"/>
<feature type="transmembrane region" description="Helical" evidence="1">
    <location>
        <begin position="337"/>
        <end position="359"/>
    </location>
</feature>
<feature type="transmembrane region" description="Helical" evidence="1">
    <location>
        <begin position="189"/>
        <end position="209"/>
    </location>
</feature>
<keyword evidence="1" id="KW-0472">Membrane</keyword>
<keyword evidence="1" id="KW-0812">Transmembrane</keyword>
<feature type="transmembrane region" description="Helical" evidence="1">
    <location>
        <begin position="12"/>
        <end position="33"/>
    </location>
</feature>
<organism evidence="2 3">
    <name type="scientific">Pasteurella canis</name>
    <dbReference type="NCBI Taxonomy" id="753"/>
    <lineage>
        <taxon>Bacteria</taxon>
        <taxon>Pseudomonadati</taxon>
        <taxon>Pseudomonadota</taxon>
        <taxon>Gammaproteobacteria</taxon>
        <taxon>Pasteurellales</taxon>
        <taxon>Pasteurellaceae</taxon>
        <taxon>Pasteurella</taxon>
    </lineage>
</organism>
<keyword evidence="1" id="KW-1133">Transmembrane helix</keyword>
<evidence type="ECO:0000256" key="1">
    <source>
        <dbReference type="SAM" id="Phobius"/>
    </source>
</evidence>
<evidence type="ECO:0008006" key="4">
    <source>
        <dbReference type="Google" id="ProtNLM"/>
    </source>
</evidence>
<name>A0ABQ4VI97_9PAST</name>
<feature type="transmembrane region" description="Helical" evidence="1">
    <location>
        <begin position="127"/>
        <end position="150"/>
    </location>
</feature>
<dbReference type="Proteomes" id="UP001052140">
    <property type="component" value="Unassembled WGS sequence"/>
</dbReference>
<dbReference type="EMBL" id="BPUX01000010">
    <property type="protein sequence ID" value="GJH42593.1"/>
    <property type="molecule type" value="Genomic_DNA"/>
</dbReference>
<accession>A0ABQ4VI97</accession>
<protein>
    <recommendedName>
        <fullName evidence="4">Multidrug transporter</fullName>
    </recommendedName>
</protein>
<feature type="transmembrane region" description="Helical" evidence="1">
    <location>
        <begin position="85"/>
        <end position="107"/>
    </location>
</feature>
<comment type="caution">
    <text evidence="2">The sequence shown here is derived from an EMBL/GenBank/DDBJ whole genome shotgun (WGS) entry which is preliminary data.</text>
</comment>
<feature type="transmembrane region" description="Helical" evidence="1">
    <location>
        <begin position="305"/>
        <end position="331"/>
    </location>
</feature>
<dbReference type="GeneID" id="69687756"/>
<feature type="transmembrane region" description="Helical" evidence="1">
    <location>
        <begin position="371"/>
        <end position="391"/>
    </location>
</feature>
<keyword evidence="3" id="KW-1185">Reference proteome</keyword>